<feature type="transmembrane region" description="Helical" evidence="9">
    <location>
        <begin position="52"/>
        <end position="77"/>
    </location>
</feature>
<evidence type="ECO:0000259" key="10">
    <source>
        <dbReference type="Pfam" id="PF02501"/>
    </source>
</evidence>
<organism evidence="11 12">
    <name type="scientific">Sphingomonas hengshuiensis</name>
    <dbReference type="NCBI Taxonomy" id="1609977"/>
    <lineage>
        <taxon>Bacteria</taxon>
        <taxon>Pseudomonadati</taxon>
        <taxon>Pseudomonadota</taxon>
        <taxon>Alphaproteobacteria</taxon>
        <taxon>Sphingomonadales</taxon>
        <taxon>Sphingomonadaceae</taxon>
        <taxon>Sphingomonas</taxon>
    </lineage>
</organism>
<dbReference type="NCBIfam" id="TIGR01707">
    <property type="entry name" value="gspI"/>
    <property type="match status" value="1"/>
</dbReference>
<evidence type="ECO:0000313" key="12">
    <source>
        <dbReference type="Proteomes" id="UP000248614"/>
    </source>
</evidence>
<dbReference type="InterPro" id="IPR010052">
    <property type="entry name" value="T2SS_protein-GspI"/>
</dbReference>
<dbReference type="InterPro" id="IPR003413">
    <property type="entry name" value="T2SS_GspI_C"/>
</dbReference>
<evidence type="ECO:0000256" key="3">
    <source>
        <dbReference type="ARBA" id="ARBA00022475"/>
    </source>
</evidence>
<keyword evidence="5 9" id="KW-0997">Cell inner membrane</keyword>
<gene>
    <name evidence="11" type="primary">gspI</name>
    <name evidence="11" type="ORF">DI632_13275</name>
</gene>
<evidence type="ECO:0000256" key="6">
    <source>
        <dbReference type="ARBA" id="ARBA00022692"/>
    </source>
</evidence>
<keyword evidence="4 9" id="KW-0488">Methylation</keyword>
<dbReference type="Gene3D" id="3.30.1300.30">
    <property type="entry name" value="GSPII I/J protein-like"/>
    <property type="match status" value="1"/>
</dbReference>
<name>A0A2W4Z3Y6_9SPHN</name>
<dbReference type="SUPFAM" id="SSF54523">
    <property type="entry name" value="Pili subunits"/>
    <property type="match status" value="1"/>
</dbReference>
<comment type="caution">
    <text evidence="11">The sequence shown here is derived from an EMBL/GenBank/DDBJ whole genome shotgun (WGS) entry which is preliminary data.</text>
</comment>
<dbReference type="PROSITE" id="PS00409">
    <property type="entry name" value="PROKAR_NTER_METHYL"/>
    <property type="match status" value="1"/>
</dbReference>
<dbReference type="NCBIfam" id="TIGR02532">
    <property type="entry name" value="IV_pilin_GFxxxE"/>
    <property type="match status" value="1"/>
</dbReference>
<dbReference type="Proteomes" id="UP000248614">
    <property type="component" value="Unassembled WGS sequence"/>
</dbReference>
<dbReference type="InterPro" id="IPR045584">
    <property type="entry name" value="Pilin-like"/>
</dbReference>
<comment type="similarity">
    <text evidence="2 9">Belongs to the GSP I family.</text>
</comment>
<protein>
    <recommendedName>
        <fullName evidence="9">Type II secretion system protein I</fullName>
        <shortName evidence="9">T2SS minor pseudopilin I</shortName>
    </recommendedName>
</protein>
<keyword evidence="7 9" id="KW-1133">Transmembrane helix</keyword>
<dbReference type="AlphaFoldDB" id="A0A2W4Z3Y6"/>
<dbReference type="GO" id="GO:0015627">
    <property type="term" value="C:type II protein secretion system complex"/>
    <property type="evidence" value="ECO:0007669"/>
    <property type="project" value="UniProtKB-UniRule"/>
</dbReference>
<dbReference type="EMBL" id="QFNF01000041">
    <property type="protein sequence ID" value="PZO74509.1"/>
    <property type="molecule type" value="Genomic_DNA"/>
</dbReference>
<reference evidence="11 12" key="1">
    <citation type="submission" date="2017-08" db="EMBL/GenBank/DDBJ databases">
        <title>Infants hospitalized years apart are colonized by the same room-sourced microbial strains.</title>
        <authorList>
            <person name="Brooks B."/>
            <person name="Olm M.R."/>
            <person name="Firek B.A."/>
            <person name="Baker R."/>
            <person name="Thomas B.C."/>
            <person name="Morowitz M.J."/>
            <person name="Banfield J.F."/>
        </authorList>
    </citation>
    <scope>NUCLEOTIDE SEQUENCE [LARGE SCALE GENOMIC DNA]</scope>
    <source>
        <strain evidence="11">S2_018_000_R3_110</strain>
    </source>
</reference>
<evidence type="ECO:0000256" key="2">
    <source>
        <dbReference type="ARBA" id="ARBA00008358"/>
    </source>
</evidence>
<dbReference type="GO" id="GO:0015628">
    <property type="term" value="P:protein secretion by the type II secretion system"/>
    <property type="evidence" value="ECO:0007669"/>
    <property type="project" value="UniProtKB-UniRule"/>
</dbReference>
<dbReference type="Pfam" id="PF02501">
    <property type="entry name" value="T2SSI"/>
    <property type="match status" value="1"/>
</dbReference>
<keyword evidence="3" id="KW-1003">Cell membrane</keyword>
<dbReference type="PANTHER" id="PTHR38779:SF2">
    <property type="entry name" value="TYPE II SECRETION SYSTEM PROTEIN I-RELATED"/>
    <property type="match status" value="1"/>
</dbReference>
<evidence type="ECO:0000256" key="7">
    <source>
        <dbReference type="ARBA" id="ARBA00022989"/>
    </source>
</evidence>
<comment type="subcellular location">
    <subcellularLocation>
        <location evidence="1 9">Cell inner membrane</location>
        <topology evidence="1 9">Single-pass membrane protein</topology>
    </subcellularLocation>
</comment>
<evidence type="ECO:0000256" key="5">
    <source>
        <dbReference type="ARBA" id="ARBA00022519"/>
    </source>
</evidence>
<evidence type="ECO:0000313" key="11">
    <source>
        <dbReference type="EMBL" id="PZO74509.1"/>
    </source>
</evidence>
<evidence type="ECO:0000256" key="1">
    <source>
        <dbReference type="ARBA" id="ARBA00004377"/>
    </source>
</evidence>
<feature type="domain" description="Type II secretion system protein GspI C-terminal" evidence="10">
    <location>
        <begin position="88"/>
        <end position="160"/>
    </location>
</feature>
<accession>A0A2W4Z3Y6</accession>
<comment type="PTM">
    <text evidence="9">Cleaved by prepilin peptidase.</text>
</comment>
<comment type="subunit">
    <text evidence="9">Type II secretion is composed of four main components: the outer membrane complex, the inner membrane complex, the cytoplasmic secretion ATPase and the periplasm-spanning pseudopilus.</text>
</comment>
<dbReference type="Pfam" id="PF07963">
    <property type="entry name" value="N_methyl"/>
    <property type="match status" value="1"/>
</dbReference>
<dbReference type="GO" id="GO:0005886">
    <property type="term" value="C:plasma membrane"/>
    <property type="evidence" value="ECO:0007669"/>
    <property type="project" value="UniProtKB-SubCell"/>
</dbReference>
<keyword evidence="6 9" id="KW-0812">Transmembrane</keyword>
<dbReference type="PANTHER" id="PTHR38779">
    <property type="entry name" value="TYPE II SECRETION SYSTEM PROTEIN I-RELATED"/>
    <property type="match status" value="1"/>
</dbReference>
<evidence type="ECO:0000256" key="8">
    <source>
        <dbReference type="ARBA" id="ARBA00023136"/>
    </source>
</evidence>
<comment type="function">
    <text evidence="9">Component of the type II secretion system required for the energy-dependent secretion of extracellular factors such as proteases and toxins from the periplasm.</text>
</comment>
<sequence>MKILPITWGGGPAAGWWRGIAAHAAVALRRLSPPPSASRTAPRPAGREDTQAGFSLIEAMVALAVLAIATVGLIGAVEQHIDSTRGVERRAIAMWVAENRLADLEVGTPEANGERVDMLGRDWSVAVSRTATSDPALDRVTITVAAAGETVPLARLDGFLRKDAA</sequence>
<evidence type="ECO:0000256" key="4">
    <source>
        <dbReference type="ARBA" id="ARBA00022481"/>
    </source>
</evidence>
<dbReference type="InterPro" id="IPR012902">
    <property type="entry name" value="N_methyl_site"/>
</dbReference>
<proteinExistence type="inferred from homology"/>
<keyword evidence="8 9" id="KW-0472">Membrane</keyword>
<evidence type="ECO:0000256" key="9">
    <source>
        <dbReference type="RuleBase" id="RU368030"/>
    </source>
</evidence>